<dbReference type="Proteomes" id="UP000188388">
    <property type="component" value="Unassembled WGS sequence"/>
</dbReference>
<reference evidence="2" key="1">
    <citation type="submission" date="2017-01" db="EMBL/GenBank/DDBJ databases">
        <authorList>
            <person name="Brunel B."/>
        </authorList>
    </citation>
    <scope>NUCLEOTIDE SEQUENCE [LARGE SCALE GENOMIC DNA]</scope>
</reference>
<keyword evidence="2" id="KW-1185">Reference proteome</keyword>
<sequence length="147" mass="15775">MTFNAPQGSQRNIPFGVWNRDPTGFLLVFELCMAAPSSNFIPTISLQGFDHVCTLVAKECNKKAKVSLSNSRVRSRACLPAASAQAAVAPCLAPFLDNRQSQFLEVPFEAALNLAPWIPPPVHAFLLQNVGIQRALAVLTASSAIGL</sequence>
<dbReference type="EMBL" id="FTPD01000003">
    <property type="protein sequence ID" value="SIT53465.1"/>
    <property type="molecule type" value="Genomic_DNA"/>
</dbReference>
<gene>
    <name evidence="1" type="ORF">BQ8794_110271</name>
</gene>
<accession>A0A1R3V0P4</accession>
<name>A0A1R3V0P4_9HYPH</name>
<dbReference type="AlphaFoldDB" id="A0A1R3V0P4"/>
<evidence type="ECO:0000313" key="1">
    <source>
        <dbReference type="EMBL" id="SIT53465.1"/>
    </source>
</evidence>
<organism evidence="1 2">
    <name type="scientific">Mesorhizobium prunaredense</name>
    <dbReference type="NCBI Taxonomy" id="1631249"/>
    <lineage>
        <taxon>Bacteria</taxon>
        <taxon>Pseudomonadati</taxon>
        <taxon>Pseudomonadota</taxon>
        <taxon>Alphaproteobacteria</taxon>
        <taxon>Hyphomicrobiales</taxon>
        <taxon>Phyllobacteriaceae</taxon>
        <taxon>Mesorhizobium</taxon>
    </lineage>
</organism>
<evidence type="ECO:0000313" key="2">
    <source>
        <dbReference type="Proteomes" id="UP000188388"/>
    </source>
</evidence>
<protein>
    <submittedName>
        <fullName evidence="1">Uncharacterized protein</fullName>
    </submittedName>
</protein>
<proteinExistence type="predicted"/>